<proteinExistence type="predicted"/>
<dbReference type="InterPro" id="IPR039261">
    <property type="entry name" value="FNR_nucleotide-bd"/>
</dbReference>
<accession>A0ABT2GPH1</accession>
<dbReference type="Gene3D" id="2.40.30.10">
    <property type="entry name" value="Translation factors"/>
    <property type="match status" value="1"/>
</dbReference>
<gene>
    <name evidence="2" type="ORF">N1027_05035</name>
</gene>
<dbReference type="Proteomes" id="UP001165584">
    <property type="component" value="Unassembled WGS sequence"/>
</dbReference>
<dbReference type="Pfam" id="PF04954">
    <property type="entry name" value="SIP"/>
    <property type="match status" value="1"/>
</dbReference>
<dbReference type="PANTHER" id="PTHR30157">
    <property type="entry name" value="FERRIC REDUCTASE, NADPH-DEPENDENT"/>
    <property type="match status" value="1"/>
</dbReference>
<dbReference type="CDD" id="cd06193">
    <property type="entry name" value="siderophore_interacting"/>
    <property type="match status" value="1"/>
</dbReference>
<evidence type="ECO:0000313" key="2">
    <source>
        <dbReference type="EMBL" id="MCS5717497.1"/>
    </source>
</evidence>
<dbReference type="RefSeq" id="WP_259505825.1">
    <property type="nucleotide sequence ID" value="NZ_JANLCM010000001.1"/>
</dbReference>
<comment type="caution">
    <text evidence="2">The sequence shown here is derived from an EMBL/GenBank/DDBJ whole genome shotgun (WGS) entry which is preliminary data.</text>
</comment>
<dbReference type="InterPro" id="IPR007037">
    <property type="entry name" value="SIP_rossman_dom"/>
</dbReference>
<feature type="domain" description="FAD-binding FR-type" evidence="1">
    <location>
        <begin position="12"/>
        <end position="143"/>
    </location>
</feature>
<protein>
    <submittedName>
        <fullName evidence="2">Siderophore-interacting protein</fullName>
    </submittedName>
</protein>
<dbReference type="InterPro" id="IPR017927">
    <property type="entry name" value="FAD-bd_FR_type"/>
</dbReference>
<dbReference type="InterPro" id="IPR013113">
    <property type="entry name" value="SIP_FAD-bd"/>
</dbReference>
<name>A0ABT2GPH1_9MICO</name>
<organism evidence="2 3">
    <name type="scientific">Herbiconiux aconitum</name>
    <dbReference type="NCBI Taxonomy" id="2970913"/>
    <lineage>
        <taxon>Bacteria</taxon>
        <taxon>Bacillati</taxon>
        <taxon>Actinomycetota</taxon>
        <taxon>Actinomycetes</taxon>
        <taxon>Micrococcales</taxon>
        <taxon>Microbacteriaceae</taxon>
        <taxon>Herbiconiux</taxon>
    </lineage>
</organism>
<dbReference type="Gene3D" id="3.40.50.80">
    <property type="entry name" value="Nucleotide-binding domain of ferredoxin-NADP reductase (FNR) module"/>
    <property type="match status" value="1"/>
</dbReference>
<dbReference type="InterPro" id="IPR039374">
    <property type="entry name" value="SIP_fam"/>
</dbReference>
<reference evidence="2" key="1">
    <citation type="submission" date="2022-08" db="EMBL/GenBank/DDBJ databases">
        <authorList>
            <person name="Deng Y."/>
            <person name="Han X.-F."/>
            <person name="Zhang Y.-Q."/>
        </authorList>
    </citation>
    <scope>NUCLEOTIDE SEQUENCE</scope>
    <source>
        <strain evidence="2">CPCC 205763</strain>
    </source>
</reference>
<dbReference type="PROSITE" id="PS51384">
    <property type="entry name" value="FAD_FR"/>
    <property type="match status" value="1"/>
</dbReference>
<dbReference type="Pfam" id="PF08021">
    <property type="entry name" value="FAD_binding_9"/>
    <property type="match status" value="1"/>
</dbReference>
<dbReference type="EMBL" id="JANLCM010000001">
    <property type="protein sequence ID" value="MCS5717497.1"/>
    <property type="molecule type" value="Genomic_DNA"/>
</dbReference>
<dbReference type="SUPFAM" id="SSF63380">
    <property type="entry name" value="Riboflavin synthase domain-like"/>
    <property type="match status" value="1"/>
</dbReference>
<evidence type="ECO:0000313" key="3">
    <source>
        <dbReference type="Proteomes" id="UP001165584"/>
    </source>
</evidence>
<sequence>MSFTREVVRHPMAVRHLVVDRVTPLTPTLTRVTLVGEELAGFASDGPTDHVKVFFADPATGILTIPELTPDGIRRPESGTIVSRDYTPRAFRAATADSPDELDIDFVLHGAHGTDGPASAWAASAAPGDPLVIAGPRGSRLAPTGIARALLLADETALPALSRWLELLAPEVEIMALLDVADVSVPAYLSNELRLRADIVWLYREYAPDQLLAALRGLGPIDDDTFVFGAGEASTLIPVRRYLRQELGLPAEQVALSGYWKRGVASLDHHAPLDPSDPD</sequence>
<keyword evidence="3" id="KW-1185">Reference proteome</keyword>
<dbReference type="InterPro" id="IPR017938">
    <property type="entry name" value="Riboflavin_synthase-like_b-brl"/>
</dbReference>
<evidence type="ECO:0000259" key="1">
    <source>
        <dbReference type="PROSITE" id="PS51384"/>
    </source>
</evidence>
<dbReference type="PANTHER" id="PTHR30157:SF0">
    <property type="entry name" value="NADPH-DEPENDENT FERRIC-CHELATE REDUCTASE"/>
    <property type="match status" value="1"/>
</dbReference>